<dbReference type="EMBL" id="CM003530">
    <property type="protein sequence ID" value="RCV19030.1"/>
    <property type="molecule type" value="Genomic_DNA"/>
</dbReference>
<dbReference type="GO" id="GO:0016024">
    <property type="term" value="P:CDP-diacylglycerol biosynthetic process"/>
    <property type="evidence" value="ECO:0007669"/>
    <property type="project" value="UniProtKB-UniPathway"/>
</dbReference>
<proteinExistence type="predicted"/>
<dbReference type="UniPathway" id="UPA00557">
    <property type="reaction ID" value="UER00613"/>
</dbReference>
<dbReference type="OrthoDB" id="189226at2759"/>
<dbReference type="Pfam" id="PF16076">
    <property type="entry name" value="Acyltransf_C"/>
    <property type="match status" value="1"/>
</dbReference>
<accession>A0A368QP51</accession>
<reference evidence="2" key="1">
    <citation type="journal article" date="2012" name="Nat. Biotechnol.">
        <title>Reference genome sequence of the model plant Setaria.</title>
        <authorList>
            <person name="Bennetzen J.L."/>
            <person name="Schmutz J."/>
            <person name="Wang H."/>
            <person name="Percifield R."/>
            <person name="Hawkins J."/>
            <person name="Pontaroli A.C."/>
            <person name="Estep M."/>
            <person name="Feng L."/>
            <person name="Vaughn J.N."/>
            <person name="Grimwood J."/>
            <person name="Jenkins J."/>
            <person name="Barry K."/>
            <person name="Lindquist E."/>
            <person name="Hellsten U."/>
            <person name="Deshpande S."/>
            <person name="Wang X."/>
            <person name="Wu X."/>
            <person name="Mitros T."/>
            <person name="Triplett J."/>
            <person name="Yang X."/>
            <person name="Ye C.Y."/>
            <person name="Mauro-Herrera M."/>
            <person name="Wang L."/>
            <person name="Li P."/>
            <person name="Sharma M."/>
            <person name="Sharma R."/>
            <person name="Ronald P.C."/>
            <person name="Panaud O."/>
            <person name="Kellogg E.A."/>
            <person name="Brutnell T.P."/>
            <person name="Doust A.N."/>
            <person name="Tuskan G.A."/>
            <person name="Rokhsar D."/>
            <person name="Devos K.M."/>
        </authorList>
    </citation>
    <scope>NUCLEOTIDE SEQUENCE [LARGE SCALE GENOMIC DNA]</scope>
    <source>
        <strain evidence="2">Yugu1</strain>
    </source>
</reference>
<name>A0A368QP51_SETIT</name>
<evidence type="ECO:0000313" key="2">
    <source>
        <dbReference type="EMBL" id="RCV19030.1"/>
    </source>
</evidence>
<evidence type="ECO:0000259" key="1">
    <source>
        <dbReference type="Pfam" id="PF16076"/>
    </source>
</evidence>
<protein>
    <recommendedName>
        <fullName evidence="1">Acyltransferase C-terminal domain-containing protein</fullName>
    </recommendedName>
</protein>
<dbReference type="STRING" id="4555.A0A368QP51"/>
<reference evidence="2" key="2">
    <citation type="submission" date="2015-07" db="EMBL/GenBank/DDBJ databases">
        <authorList>
            <person name="Noorani M."/>
        </authorList>
    </citation>
    <scope>NUCLEOTIDE SEQUENCE</scope>
    <source>
        <strain evidence="2">Yugu1</strain>
    </source>
</reference>
<dbReference type="InterPro" id="IPR032098">
    <property type="entry name" value="Acyltransf_C"/>
</dbReference>
<gene>
    <name evidence="2" type="ORF">SETIT_3G351000v2</name>
</gene>
<organism evidence="2">
    <name type="scientific">Setaria italica</name>
    <name type="common">Foxtail millet</name>
    <name type="synonym">Panicum italicum</name>
    <dbReference type="NCBI Taxonomy" id="4555"/>
    <lineage>
        <taxon>Eukaryota</taxon>
        <taxon>Viridiplantae</taxon>
        <taxon>Streptophyta</taxon>
        <taxon>Embryophyta</taxon>
        <taxon>Tracheophyta</taxon>
        <taxon>Spermatophyta</taxon>
        <taxon>Magnoliopsida</taxon>
        <taxon>Liliopsida</taxon>
        <taxon>Poales</taxon>
        <taxon>Poaceae</taxon>
        <taxon>PACMAD clade</taxon>
        <taxon>Panicoideae</taxon>
        <taxon>Panicodae</taxon>
        <taxon>Paniceae</taxon>
        <taxon>Cenchrinae</taxon>
        <taxon>Setaria</taxon>
    </lineage>
</organism>
<feature type="domain" description="Acyltransferase C-terminal" evidence="1">
    <location>
        <begin position="4"/>
        <end position="43"/>
    </location>
</feature>
<sequence length="120" mass="13282">MGPMPKSDEDVSRWCKDIFVVKDALLDKHMATGTFGDEIRPLGGSVLAMPPPAWRLQILRVDSALVDMERRSPPNRCISAGGCQYAFLHHCLPVSAPQLYHSSEPARNQVKDTSRNPLLA</sequence>
<dbReference type="AlphaFoldDB" id="A0A368QP51"/>